<evidence type="ECO:0000313" key="6">
    <source>
        <dbReference type="Proteomes" id="UP000694397"/>
    </source>
</evidence>
<feature type="compositionally biased region" description="Basic and acidic residues" evidence="4">
    <location>
        <begin position="147"/>
        <end position="157"/>
    </location>
</feature>
<dbReference type="Proteomes" id="UP000694397">
    <property type="component" value="Chromosome 23"/>
</dbReference>
<sequence length="184" mass="21780">MEERNWKKSYSGPRLSETLWKRNTKRVRDFKGNEMRRRLPASQDSYKTLKFAWEDVESDLKRQQQLNSKTKELIQQYTFHIQETKLKHRKLRMKFENQLQQLMDQHKHLASVYSPERLPAEVENAEKANEQLLKAEELKLIHLNHLSERTTDTRGPDLRAQSSVGSEEAGCPFQAVDQDAMLKQ</sequence>
<evidence type="ECO:0000256" key="4">
    <source>
        <dbReference type="SAM" id="MobiDB-lite"/>
    </source>
</evidence>
<name>A0A8C9S9B6_SCLFO</name>
<comment type="similarity">
    <text evidence="1">Belongs to the SYCE family.</text>
</comment>
<organism evidence="5 6">
    <name type="scientific">Scleropages formosus</name>
    <name type="common">Asian bonytongue</name>
    <name type="synonym">Osteoglossum formosum</name>
    <dbReference type="NCBI Taxonomy" id="113540"/>
    <lineage>
        <taxon>Eukaryota</taxon>
        <taxon>Metazoa</taxon>
        <taxon>Chordata</taxon>
        <taxon>Craniata</taxon>
        <taxon>Vertebrata</taxon>
        <taxon>Euteleostomi</taxon>
        <taxon>Actinopterygii</taxon>
        <taxon>Neopterygii</taxon>
        <taxon>Teleostei</taxon>
        <taxon>Osteoglossocephala</taxon>
        <taxon>Osteoglossomorpha</taxon>
        <taxon>Osteoglossiformes</taxon>
        <taxon>Osteoglossidae</taxon>
        <taxon>Scleropages</taxon>
    </lineage>
</organism>
<dbReference type="GO" id="GO:0000795">
    <property type="term" value="C:synaptonemal complex"/>
    <property type="evidence" value="ECO:0007669"/>
    <property type="project" value="InterPro"/>
</dbReference>
<keyword evidence="6" id="KW-1185">Reference proteome</keyword>
<keyword evidence="3" id="KW-0469">Meiosis</keyword>
<feature type="region of interest" description="Disordered" evidence="4">
    <location>
        <begin position="147"/>
        <end position="184"/>
    </location>
</feature>
<protein>
    <submittedName>
        <fullName evidence="5">Uncharacterized protein</fullName>
    </submittedName>
</protein>
<dbReference type="PANTHER" id="PTHR21731:SF1">
    <property type="entry name" value="SYNAPTONEMAL COMPLEX CENTRAL ELEMENT PROTEIN 1-LIKE"/>
    <property type="match status" value="1"/>
</dbReference>
<reference evidence="5 6" key="1">
    <citation type="submission" date="2019-04" db="EMBL/GenBank/DDBJ databases">
        <authorList>
            <consortium name="Wellcome Sanger Institute Data Sharing"/>
        </authorList>
    </citation>
    <scope>NUCLEOTIDE SEQUENCE [LARGE SCALE GENOMIC DNA]</scope>
</reference>
<dbReference type="GeneTree" id="ENSGT00940000172951"/>
<proteinExistence type="inferred from homology"/>
<evidence type="ECO:0000256" key="2">
    <source>
        <dbReference type="ARBA" id="ARBA00023054"/>
    </source>
</evidence>
<dbReference type="Ensembl" id="ENSSFOT00015033118.2">
    <property type="protein sequence ID" value="ENSSFOP00015032754.2"/>
    <property type="gene ID" value="ENSSFOG00015020940.2"/>
</dbReference>
<accession>A0A8C9S9B6</accession>
<dbReference type="PANTHER" id="PTHR21731">
    <property type="entry name" value="SYNAPTONEMAL COMPLEX CENTRAL ELEMENT PROTEIN 1-LIKE"/>
    <property type="match status" value="1"/>
</dbReference>
<reference evidence="5" key="3">
    <citation type="submission" date="2025-09" db="UniProtKB">
        <authorList>
            <consortium name="Ensembl"/>
        </authorList>
    </citation>
    <scope>IDENTIFICATION</scope>
</reference>
<dbReference type="InterPro" id="IPR026676">
    <property type="entry name" value="SYCE1"/>
</dbReference>
<evidence type="ECO:0000256" key="1">
    <source>
        <dbReference type="ARBA" id="ARBA00010094"/>
    </source>
</evidence>
<evidence type="ECO:0000313" key="5">
    <source>
        <dbReference type="Ensembl" id="ENSSFOP00015032754.2"/>
    </source>
</evidence>
<dbReference type="OrthoDB" id="8931744at2759"/>
<evidence type="ECO:0000256" key="3">
    <source>
        <dbReference type="ARBA" id="ARBA00023254"/>
    </source>
</evidence>
<keyword evidence="2" id="KW-0175">Coiled coil</keyword>
<dbReference type="AlphaFoldDB" id="A0A8C9S9B6"/>
<dbReference type="Pfam" id="PF15233">
    <property type="entry name" value="SYCE1"/>
    <property type="match status" value="1"/>
</dbReference>
<reference evidence="5" key="2">
    <citation type="submission" date="2025-08" db="UniProtKB">
        <authorList>
            <consortium name="Ensembl"/>
        </authorList>
    </citation>
    <scope>IDENTIFICATION</scope>
</reference>
<dbReference type="GO" id="GO:0007130">
    <property type="term" value="P:synaptonemal complex assembly"/>
    <property type="evidence" value="ECO:0007669"/>
    <property type="project" value="InterPro"/>
</dbReference>